<name>A0A177EDT9_9MICR</name>
<comment type="caution">
    <text evidence="4">The sequence shown here is derived from an EMBL/GenBank/DDBJ whole genome shotgun (WGS) entry which is preliminary data.</text>
</comment>
<evidence type="ECO:0000313" key="5">
    <source>
        <dbReference type="Proteomes" id="UP000185944"/>
    </source>
</evidence>
<dbReference type="OrthoDB" id="17102at2759"/>
<reference evidence="4 5" key="1">
    <citation type="submission" date="2016-02" db="EMBL/GenBank/DDBJ databases">
        <title>Discovery of a natural microsporidian pathogen with a broad tissue tropism in Caenorhabditis elegans.</title>
        <authorList>
            <person name="Luallen R.J."/>
            <person name="Reinke A.W."/>
            <person name="Tong L."/>
            <person name="Botts M.R."/>
            <person name="Felix M.-A."/>
            <person name="Troemel E.R."/>
        </authorList>
    </citation>
    <scope>NUCLEOTIDE SEQUENCE [LARGE SCALE GENOMIC DNA]</scope>
    <source>
        <strain evidence="4 5">JUm2807</strain>
    </source>
</reference>
<dbReference type="EC" id="2.7.7.15" evidence="1"/>
<dbReference type="InterPro" id="IPR014729">
    <property type="entry name" value="Rossmann-like_a/b/a_fold"/>
</dbReference>
<dbReference type="GO" id="GO:0031210">
    <property type="term" value="F:phosphatidylcholine binding"/>
    <property type="evidence" value="ECO:0007669"/>
    <property type="project" value="TreeGrafter"/>
</dbReference>
<organism evidence="4 5">
    <name type="scientific">Nematocida displodere</name>
    <dbReference type="NCBI Taxonomy" id="1805483"/>
    <lineage>
        <taxon>Eukaryota</taxon>
        <taxon>Fungi</taxon>
        <taxon>Fungi incertae sedis</taxon>
        <taxon>Microsporidia</taxon>
        <taxon>Nematocida</taxon>
    </lineage>
</organism>
<proteinExistence type="predicted"/>
<dbReference type="PANTHER" id="PTHR10739:SF13">
    <property type="entry name" value="CHOLINE-PHOSPHATE CYTIDYLYLTRANSFERASE"/>
    <property type="match status" value="1"/>
</dbReference>
<dbReference type="EMBL" id="LTDL01000037">
    <property type="protein sequence ID" value="OAG30107.1"/>
    <property type="molecule type" value="Genomic_DNA"/>
</dbReference>
<dbReference type="Pfam" id="PF01467">
    <property type="entry name" value="CTP_transf_like"/>
    <property type="match status" value="1"/>
</dbReference>
<evidence type="ECO:0000259" key="3">
    <source>
        <dbReference type="Pfam" id="PF01467"/>
    </source>
</evidence>
<accession>A0A177EDT9</accession>
<dbReference type="STRING" id="1805483.A0A177EDT9"/>
<dbReference type="InterPro" id="IPR004821">
    <property type="entry name" value="Cyt_trans-like"/>
</dbReference>
<dbReference type="GO" id="GO:0005635">
    <property type="term" value="C:nuclear envelope"/>
    <property type="evidence" value="ECO:0007669"/>
    <property type="project" value="TreeGrafter"/>
</dbReference>
<evidence type="ECO:0000256" key="1">
    <source>
        <dbReference type="ARBA" id="ARBA00026101"/>
    </source>
</evidence>
<dbReference type="SUPFAM" id="SSF52374">
    <property type="entry name" value="Nucleotidylyl transferase"/>
    <property type="match status" value="1"/>
</dbReference>
<dbReference type="NCBIfam" id="TIGR00125">
    <property type="entry name" value="cyt_tran_rel"/>
    <property type="match status" value="1"/>
</dbReference>
<evidence type="ECO:0000313" key="4">
    <source>
        <dbReference type="EMBL" id="OAG30107.1"/>
    </source>
</evidence>
<keyword evidence="4" id="KW-0808">Transferase</keyword>
<dbReference type="Gene3D" id="3.40.50.620">
    <property type="entry name" value="HUPs"/>
    <property type="match status" value="1"/>
</dbReference>
<sequence>MRMLEQVRKRFPKAVIVVGICSDEATHTHKGKTVMKMAERAESLRHCKWIDEIIEDAPWVITEEFLQKYKIDYVAHDEDKYPSNNHEDVYHYVKEKGIFVPTQRTEGISTSDLITRVLYSYDTFLKRNLDRGVSGKELNISSFTEKRILLGGEVEKNLSKIRSKFKDFSEVWERVSGDLARGFAGLFDSRMTDPSYPGSPASTPTKSPARKKASRGLPGSRGG</sequence>
<keyword evidence="5" id="KW-1185">Reference proteome</keyword>
<dbReference type="AlphaFoldDB" id="A0A177EDT9"/>
<dbReference type="PANTHER" id="PTHR10739">
    <property type="entry name" value="CYTIDYLYLTRANSFERASE"/>
    <property type="match status" value="1"/>
</dbReference>
<dbReference type="InterPro" id="IPR045049">
    <property type="entry name" value="Pcy1-like"/>
</dbReference>
<feature type="domain" description="Cytidyltransferase-like" evidence="3">
    <location>
        <begin position="1"/>
        <end position="116"/>
    </location>
</feature>
<dbReference type="Proteomes" id="UP000185944">
    <property type="component" value="Unassembled WGS sequence"/>
</dbReference>
<feature type="region of interest" description="Disordered" evidence="2">
    <location>
        <begin position="191"/>
        <end position="223"/>
    </location>
</feature>
<dbReference type="VEuPathDB" id="MicrosporidiaDB:NEDG_01690"/>
<dbReference type="RefSeq" id="XP_067544582.1">
    <property type="nucleotide sequence ID" value="XM_067689108.1"/>
</dbReference>
<dbReference type="GeneID" id="93648040"/>
<evidence type="ECO:0000256" key="2">
    <source>
        <dbReference type="SAM" id="MobiDB-lite"/>
    </source>
</evidence>
<gene>
    <name evidence="4" type="ORF">NEDG_01690</name>
</gene>
<dbReference type="GO" id="GO:0004105">
    <property type="term" value="F:choline-phosphate cytidylyltransferase activity"/>
    <property type="evidence" value="ECO:0007669"/>
    <property type="project" value="UniProtKB-EC"/>
</dbReference>
<keyword evidence="4" id="KW-0548">Nucleotidyltransferase</keyword>
<protein>
    <recommendedName>
        <fullName evidence="1">choline-phosphate cytidylyltransferase</fullName>
        <ecNumber evidence="1">2.7.7.15</ecNumber>
    </recommendedName>
</protein>